<dbReference type="Proteomes" id="UP000233551">
    <property type="component" value="Unassembled WGS sequence"/>
</dbReference>
<evidence type="ECO:0000313" key="2">
    <source>
        <dbReference type="Proteomes" id="UP000233551"/>
    </source>
</evidence>
<accession>A0A2I0IN84</accession>
<gene>
    <name evidence="1" type="ORF">CRG98_034126</name>
</gene>
<name>A0A2I0IN84_PUNGR</name>
<keyword evidence="2" id="KW-1185">Reference proteome</keyword>
<proteinExistence type="predicted"/>
<reference evidence="1 2" key="1">
    <citation type="submission" date="2017-11" db="EMBL/GenBank/DDBJ databases">
        <title>De-novo sequencing of pomegranate (Punica granatum L.) genome.</title>
        <authorList>
            <person name="Akparov Z."/>
            <person name="Amiraslanov A."/>
            <person name="Hajiyeva S."/>
            <person name="Abbasov M."/>
            <person name="Kaur K."/>
            <person name="Hamwieh A."/>
            <person name="Solovyev V."/>
            <person name="Salamov A."/>
            <person name="Braich B."/>
            <person name="Kosarev P."/>
            <person name="Mahmoud A."/>
            <person name="Hajiyev E."/>
            <person name="Babayeva S."/>
            <person name="Izzatullayeva V."/>
            <person name="Mammadov A."/>
            <person name="Mammadov A."/>
            <person name="Sharifova S."/>
            <person name="Ojaghi J."/>
            <person name="Eynullazada K."/>
            <person name="Bayramov B."/>
            <person name="Abdulazimova A."/>
            <person name="Shahmuradov I."/>
        </authorList>
    </citation>
    <scope>NUCLEOTIDE SEQUENCE [LARGE SCALE GENOMIC DNA]</scope>
    <source>
        <strain evidence="2">cv. AG2017</strain>
        <tissue evidence="1">Leaf</tissue>
    </source>
</reference>
<organism evidence="1 2">
    <name type="scientific">Punica granatum</name>
    <name type="common">Pomegranate</name>
    <dbReference type="NCBI Taxonomy" id="22663"/>
    <lineage>
        <taxon>Eukaryota</taxon>
        <taxon>Viridiplantae</taxon>
        <taxon>Streptophyta</taxon>
        <taxon>Embryophyta</taxon>
        <taxon>Tracheophyta</taxon>
        <taxon>Spermatophyta</taxon>
        <taxon>Magnoliopsida</taxon>
        <taxon>eudicotyledons</taxon>
        <taxon>Gunneridae</taxon>
        <taxon>Pentapetalae</taxon>
        <taxon>rosids</taxon>
        <taxon>malvids</taxon>
        <taxon>Myrtales</taxon>
        <taxon>Lythraceae</taxon>
        <taxon>Punica</taxon>
    </lineage>
</organism>
<dbReference type="EMBL" id="PGOL01002716">
    <property type="protein sequence ID" value="PKI45471.1"/>
    <property type="molecule type" value="Genomic_DNA"/>
</dbReference>
<comment type="caution">
    <text evidence="1">The sequence shown here is derived from an EMBL/GenBank/DDBJ whole genome shotgun (WGS) entry which is preliminary data.</text>
</comment>
<sequence length="197" mass="22000">MLSLTAGHMMCIEEAVGRRRPPRLVGVWPVERPARRGSAVGRSTGRGERTWRCCQSVGRTIFAICNANVVRFRCHTCPTARNGDPIPSHLRKGAGPHLTFDGHSKLSHHHRAFLHQAQPVQRSTVEIALVQTFTDIYMFRPFSFTFYSGQGWQFCPDPFGADITRLEARIPKLPVCAASHGLPILKDSMLQLLCLSP</sequence>
<dbReference type="AlphaFoldDB" id="A0A2I0IN84"/>
<evidence type="ECO:0000313" key="1">
    <source>
        <dbReference type="EMBL" id="PKI45471.1"/>
    </source>
</evidence>
<protein>
    <submittedName>
        <fullName evidence="1">Uncharacterized protein</fullName>
    </submittedName>
</protein>